<keyword evidence="2" id="KW-0812">Transmembrane</keyword>
<keyword evidence="2" id="KW-0472">Membrane</keyword>
<evidence type="ECO:0000313" key="4">
    <source>
        <dbReference type="Proteomes" id="UP000631181"/>
    </source>
</evidence>
<comment type="caution">
    <text evidence="3">The sequence shown here is derived from an EMBL/GenBank/DDBJ whole genome shotgun (WGS) entry which is preliminary data.</text>
</comment>
<evidence type="ECO:0000313" key="3">
    <source>
        <dbReference type="EMBL" id="KAF7715412.1"/>
    </source>
</evidence>
<organism evidence="3 4">
    <name type="scientific">Penicillium ucsense</name>
    <dbReference type="NCBI Taxonomy" id="2839758"/>
    <lineage>
        <taxon>Eukaryota</taxon>
        <taxon>Fungi</taxon>
        <taxon>Dikarya</taxon>
        <taxon>Ascomycota</taxon>
        <taxon>Pezizomycotina</taxon>
        <taxon>Eurotiomycetes</taxon>
        <taxon>Eurotiomycetidae</taxon>
        <taxon>Eurotiales</taxon>
        <taxon>Aspergillaceae</taxon>
        <taxon>Penicillium</taxon>
    </lineage>
</organism>
<feature type="region of interest" description="Disordered" evidence="1">
    <location>
        <begin position="266"/>
        <end position="337"/>
    </location>
</feature>
<keyword evidence="4" id="KW-1185">Reference proteome</keyword>
<dbReference type="Proteomes" id="UP000631181">
    <property type="component" value="Unassembled WGS sequence"/>
</dbReference>
<feature type="compositionally biased region" description="Low complexity" evidence="1">
    <location>
        <begin position="311"/>
        <end position="322"/>
    </location>
</feature>
<accession>A0A8J8W0Y2</accession>
<feature type="transmembrane region" description="Helical" evidence="2">
    <location>
        <begin position="75"/>
        <end position="98"/>
    </location>
</feature>
<protein>
    <recommendedName>
        <fullName evidence="5">MARVEL domain-containing protein</fullName>
    </recommendedName>
</protein>
<gene>
    <name evidence="3" type="ORF">PECM_007054</name>
</gene>
<feature type="transmembrane region" description="Helical" evidence="2">
    <location>
        <begin position="12"/>
        <end position="36"/>
    </location>
</feature>
<feature type="transmembrane region" description="Helical" evidence="2">
    <location>
        <begin position="105"/>
        <end position="126"/>
    </location>
</feature>
<evidence type="ECO:0008006" key="5">
    <source>
        <dbReference type="Google" id="ProtNLM"/>
    </source>
</evidence>
<evidence type="ECO:0000256" key="1">
    <source>
        <dbReference type="SAM" id="MobiDB-lite"/>
    </source>
</evidence>
<reference evidence="3" key="1">
    <citation type="journal article" date="2020" name="Front. Microbiol.">
        <title>Gene regulatory networks of Penicillium echinulatum 2HH and Penicillium oxalicum 114-2 inferred by a computational biology approach.</title>
        <authorList>
            <person name="Lenz A.R."/>
            <person name="Galan-Vasquez E."/>
            <person name="Balbinot E."/>
            <person name="De Abreu F.P."/>
            <person name="De Oliveira N.S."/>
            <person name="Da Rosa L.O."/>
            <person name="De Avila E Silva S."/>
            <person name="Camassola M."/>
            <person name="Dillon A.J.P."/>
            <person name="Perez-Rueda E."/>
        </authorList>
    </citation>
    <scope>NUCLEOTIDE SEQUENCE</scope>
    <source>
        <strain evidence="3">S1M29</strain>
    </source>
</reference>
<keyword evidence="2" id="KW-1133">Transmembrane helix</keyword>
<proteinExistence type="predicted"/>
<dbReference type="EMBL" id="WIWV01000060">
    <property type="protein sequence ID" value="KAF7715412.1"/>
    <property type="molecule type" value="Genomic_DNA"/>
</dbReference>
<feature type="transmembrane region" description="Helical" evidence="2">
    <location>
        <begin position="171"/>
        <end position="191"/>
    </location>
</feature>
<dbReference type="OrthoDB" id="5352400at2759"/>
<name>A0A8J8W0Y2_9EURO</name>
<dbReference type="AlphaFoldDB" id="A0A8J8W0Y2"/>
<evidence type="ECO:0000256" key="2">
    <source>
        <dbReference type="SAM" id="Phobius"/>
    </source>
</evidence>
<sequence length="337" mass="37495">MPFIFPRRHRHYKLTLWLMVVELPITVAILTLTGIASHNLYRTLLWQDGADNGFNSAPNAALYAAANYRPYTTPMVWSTFLDNFNLIIGVLSTFLLIVKFPVHCLHLFFPPIGAFIHGGIMILYIISARFQASSDTSDPKHPQPGAPWYIAKNCDVAAHKSNIHYCQQAKSLFAVTIIIIVLYFIEFAVIVHSCFVTKAERDEILEQREEKRIEKEFEEEIMKSPSMIPMTPAFFGQDHPGMIPRTPGYPPAAAAMPVSHGEGLYSPFTHRPGTGRTPGFNRLGSGSTCSDLPLRDRSNLPTPQGPPEMPQGAEGQNGQAQGTSMYFPPPPKKASNK</sequence>
<feature type="compositionally biased region" description="Pro residues" evidence="1">
    <location>
        <begin position="327"/>
        <end position="337"/>
    </location>
</feature>